<protein>
    <submittedName>
        <fullName evidence="1">Uncharacterized protein</fullName>
    </submittedName>
</protein>
<dbReference type="AlphaFoldDB" id="A0A7C4R8Q2"/>
<dbReference type="EMBL" id="DSYQ01000021">
    <property type="protein sequence ID" value="HGT71344.1"/>
    <property type="molecule type" value="Genomic_DNA"/>
</dbReference>
<sequence length="101" mass="11770">MENQIKKIFKTRDEAVIKNDLHLFLSTQTGEIAKSGSEGYLKTGKLVSTVLHVHNDNQDPNLWVVLVQEDYFFDGNFSHRSYLLYKIVKQNKKMLIAEIVW</sequence>
<reference evidence="1" key="1">
    <citation type="journal article" date="2020" name="mSystems">
        <title>Genome- and Community-Level Interaction Insights into Carbon Utilization and Element Cycling Functions of Hydrothermarchaeota in Hydrothermal Sediment.</title>
        <authorList>
            <person name="Zhou Z."/>
            <person name="Liu Y."/>
            <person name="Xu W."/>
            <person name="Pan J."/>
            <person name="Luo Z.H."/>
            <person name="Li M."/>
        </authorList>
    </citation>
    <scope>NUCLEOTIDE SEQUENCE [LARGE SCALE GENOMIC DNA]</scope>
    <source>
        <strain evidence="1">SpSt-579</strain>
    </source>
</reference>
<accession>A0A7C4R8Q2</accession>
<proteinExistence type="predicted"/>
<gene>
    <name evidence="1" type="ORF">ENT43_03740</name>
</gene>
<organism evidence="1">
    <name type="scientific">candidate division CPR3 bacterium</name>
    <dbReference type="NCBI Taxonomy" id="2268181"/>
    <lineage>
        <taxon>Bacteria</taxon>
        <taxon>Bacteria division CPR3</taxon>
    </lineage>
</organism>
<name>A0A7C4R8Q2_UNCC3</name>
<evidence type="ECO:0000313" key="1">
    <source>
        <dbReference type="EMBL" id="HGT71344.1"/>
    </source>
</evidence>
<comment type="caution">
    <text evidence="1">The sequence shown here is derived from an EMBL/GenBank/DDBJ whole genome shotgun (WGS) entry which is preliminary data.</text>
</comment>